<evidence type="ECO:0000313" key="3">
    <source>
        <dbReference type="Proteomes" id="UP000316096"/>
    </source>
</evidence>
<comment type="caution">
    <text evidence="2">The sequence shown here is derived from an EMBL/GenBank/DDBJ whole genome shotgun (WGS) entry which is preliminary data.</text>
</comment>
<accession>A0A543CQB8</accession>
<evidence type="ECO:0000256" key="1">
    <source>
        <dbReference type="SAM" id="MobiDB-lite"/>
    </source>
</evidence>
<evidence type="ECO:0000313" key="2">
    <source>
        <dbReference type="EMBL" id="TQL99298.1"/>
    </source>
</evidence>
<sequence length="184" mass="19028">MDNSSTNGLIDKISQLVISGAVIGLASACTSETAVMSSTLSPPAESARPSTPSHPVVGSVGGGACEKTDGKTRGEVIKLFPVAGGENGKIYARGGTLQVWRSTRCRTVWVKLVKLPKYTRKALEGSVSLDVPTMASPAVHKFVDTTTRGSIETPAVGLGAHATFEVHGGFLGLYQFGGGGKVRL</sequence>
<proteinExistence type="predicted"/>
<dbReference type="EMBL" id="VFOZ01000001">
    <property type="protein sequence ID" value="TQL99298.1"/>
    <property type="molecule type" value="Genomic_DNA"/>
</dbReference>
<dbReference type="Proteomes" id="UP000316096">
    <property type="component" value="Unassembled WGS sequence"/>
</dbReference>
<name>A0A543CQB8_9ACTN</name>
<feature type="region of interest" description="Disordered" evidence="1">
    <location>
        <begin position="39"/>
        <end position="65"/>
    </location>
</feature>
<organism evidence="2 3">
    <name type="scientific">Actinoallomurus bryophytorum</name>
    <dbReference type="NCBI Taxonomy" id="1490222"/>
    <lineage>
        <taxon>Bacteria</taxon>
        <taxon>Bacillati</taxon>
        <taxon>Actinomycetota</taxon>
        <taxon>Actinomycetes</taxon>
        <taxon>Streptosporangiales</taxon>
        <taxon>Thermomonosporaceae</taxon>
        <taxon>Actinoallomurus</taxon>
    </lineage>
</organism>
<keyword evidence="3" id="KW-1185">Reference proteome</keyword>
<protein>
    <submittedName>
        <fullName evidence="2">Uncharacterized protein</fullName>
    </submittedName>
</protein>
<dbReference type="AlphaFoldDB" id="A0A543CQB8"/>
<feature type="compositionally biased region" description="Low complexity" evidence="1">
    <location>
        <begin position="49"/>
        <end position="58"/>
    </location>
</feature>
<reference evidence="2 3" key="1">
    <citation type="submission" date="2019-06" db="EMBL/GenBank/DDBJ databases">
        <title>Sequencing the genomes of 1000 actinobacteria strains.</title>
        <authorList>
            <person name="Klenk H.-P."/>
        </authorList>
    </citation>
    <scope>NUCLEOTIDE SEQUENCE [LARGE SCALE GENOMIC DNA]</scope>
    <source>
        <strain evidence="2 3">DSM 102200</strain>
    </source>
</reference>
<gene>
    <name evidence="2" type="ORF">FB559_4958</name>
</gene>